<name>A0A1F6WNL2_9BACT</name>
<dbReference type="Pfam" id="PF00857">
    <property type="entry name" value="Isochorismatase"/>
    <property type="match status" value="1"/>
</dbReference>
<evidence type="ECO:0000313" key="4">
    <source>
        <dbReference type="Proteomes" id="UP000179448"/>
    </source>
</evidence>
<dbReference type="SUPFAM" id="SSF52499">
    <property type="entry name" value="Isochorismatase-like hydrolases"/>
    <property type="match status" value="1"/>
</dbReference>
<gene>
    <name evidence="3" type="ORF">A2997_01700</name>
</gene>
<accession>A0A1F6WNL2</accession>
<comment type="caution">
    <text evidence="3">The sequence shown here is derived from an EMBL/GenBank/DDBJ whole genome shotgun (WGS) entry which is preliminary data.</text>
</comment>
<dbReference type="AlphaFoldDB" id="A0A1F6WNL2"/>
<evidence type="ECO:0000313" key="3">
    <source>
        <dbReference type="EMBL" id="OGI83414.1"/>
    </source>
</evidence>
<evidence type="ECO:0000259" key="2">
    <source>
        <dbReference type="Pfam" id="PF00857"/>
    </source>
</evidence>
<dbReference type="PANTHER" id="PTHR43540:SF6">
    <property type="entry name" value="ISOCHORISMATASE-LIKE DOMAIN-CONTAINING PROTEIN"/>
    <property type="match status" value="1"/>
</dbReference>
<dbReference type="STRING" id="1801766.A2997_01700"/>
<sequence length="171" mass="19960">MTSKALICVDFENEWTDKSSDYFVGDISELIQKTNELIDYCRKNEYKIVFTTHIEKDSDEAFAENSENVEIIDKINKQDSDVLIKKNKISPFFKTDLDNHLEGIDEIVIAGILTNLCVRSLAQDAYDRDFKIIIIKDCCRAFDEETHNFTIKDLKVTREEIKFLNLNEFIE</sequence>
<evidence type="ECO:0000256" key="1">
    <source>
        <dbReference type="ARBA" id="ARBA00022801"/>
    </source>
</evidence>
<dbReference type="PANTHER" id="PTHR43540">
    <property type="entry name" value="PEROXYUREIDOACRYLATE/UREIDOACRYLATE AMIDOHYDROLASE-RELATED"/>
    <property type="match status" value="1"/>
</dbReference>
<dbReference type="InterPro" id="IPR036380">
    <property type="entry name" value="Isochorismatase-like_sf"/>
</dbReference>
<dbReference type="GO" id="GO:0016787">
    <property type="term" value="F:hydrolase activity"/>
    <property type="evidence" value="ECO:0007669"/>
    <property type="project" value="UniProtKB-KW"/>
</dbReference>
<feature type="domain" description="Isochorismatase-like" evidence="2">
    <location>
        <begin position="5"/>
        <end position="155"/>
    </location>
</feature>
<dbReference type="InterPro" id="IPR050272">
    <property type="entry name" value="Isochorismatase-like_hydrls"/>
</dbReference>
<protein>
    <recommendedName>
        <fullName evidence="2">Isochorismatase-like domain-containing protein</fullName>
    </recommendedName>
</protein>
<proteinExistence type="predicted"/>
<dbReference type="Gene3D" id="3.40.50.850">
    <property type="entry name" value="Isochorismatase-like"/>
    <property type="match status" value="1"/>
</dbReference>
<reference evidence="3 4" key="1">
    <citation type="journal article" date="2016" name="Nat. Commun.">
        <title>Thousands of microbial genomes shed light on interconnected biogeochemical processes in an aquifer system.</title>
        <authorList>
            <person name="Anantharaman K."/>
            <person name="Brown C.T."/>
            <person name="Hug L.A."/>
            <person name="Sharon I."/>
            <person name="Castelle C.J."/>
            <person name="Probst A.J."/>
            <person name="Thomas B.C."/>
            <person name="Singh A."/>
            <person name="Wilkins M.J."/>
            <person name="Karaoz U."/>
            <person name="Brodie E.L."/>
            <person name="Williams K.H."/>
            <person name="Hubbard S.S."/>
            <person name="Banfield J.F."/>
        </authorList>
    </citation>
    <scope>NUCLEOTIDE SEQUENCE [LARGE SCALE GENOMIC DNA]</scope>
</reference>
<dbReference type="CDD" id="cd00431">
    <property type="entry name" value="cysteine_hydrolases"/>
    <property type="match status" value="1"/>
</dbReference>
<keyword evidence="1" id="KW-0378">Hydrolase</keyword>
<organism evidence="3 4">
    <name type="scientific">Candidatus Nomurabacteria bacterium RIFCSPLOWO2_01_FULL_36_10b</name>
    <dbReference type="NCBI Taxonomy" id="1801766"/>
    <lineage>
        <taxon>Bacteria</taxon>
        <taxon>Candidatus Nomuraibacteriota</taxon>
    </lineage>
</organism>
<dbReference type="Proteomes" id="UP000179448">
    <property type="component" value="Unassembled WGS sequence"/>
</dbReference>
<dbReference type="InterPro" id="IPR000868">
    <property type="entry name" value="Isochorismatase-like_dom"/>
</dbReference>
<dbReference type="EMBL" id="MFUQ01000018">
    <property type="protein sequence ID" value="OGI83414.1"/>
    <property type="molecule type" value="Genomic_DNA"/>
</dbReference>